<protein>
    <submittedName>
        <fullName evidence="1">Uncharacterized protein</fullName>
    </submittedName>
</protein>
<keyword evidence="2" id="KW-1185">Reference proteome</keyword>
<organism evidence="1 2">
    <name type="scientific">Legionella septentrionalis</name>
    <dbReference type="NCBI Taxonomy" id="2498109"/>
    <lineage>
        <taxon>Bacteria</taxon>
        <taxon>Pseudomonadati</taxon>
        <taxon>Pseudomonadota</taxon>
        <taxon>Gammaproteobacteria</taxon>
        <taxon>Legionellales</taxon>
        <taxon>Legionellaceae</taxon>
        <taxon>Legionella</taxon>
    </lineage>
</organism>
<evidence type="ECO:0000313" key="2">
    <source>
        <dbReference type="Proteomes" id="UP000288012"/>
    </source>
</evidence>
<evidence type="ECO:0000313" key="1">
    <source>
        <dbReference type="EMBL" id="RUQ81735.1"/>
    </source>
</evidence>
<sequence>MISDGNHDLIGPKEEKNNSFYTCAQISIKKPAARDFFICEALPQEPYPNSFVLLKKESWQLVHYNHAVQPAFLKPEQFADKTFLTVLERLSKANIEEIISAHFDTLRSALIATIRYEKFNRGIRVGIAHSNRGRLLYSSDFGPCQAVFARLKNEFALYHAVVMSEGDSLMGFVELIKQDVIDVFVVQKATVKSNATKAPYLAVALAKHLPGISVKRICVEDYRCIYLDAARDLIILSSNLVKDKQQATEIITSELTEHDLNNGIPVEQSVLDIFMNYEYEYRLIEENEEITVQFPAMSIPARLVIHAAKHFLKHTATQRSRNSLTFYKPVEDDVSLSLSDSLRIICGQEQKQEASCCSLL</sequence>
<reference evidence="1 2" key="1">
    <citation type="submission" date="2018-12" db="EMBL/GenBank/DDBJ databases">
        <title>Legionella sp,whole genome shotgun sequence.</title>
        <authorList>
            <person name="Wu H."/>
        </authorList>
    </citation>
    <scope>NUCLEOTIDE SEQUENCE [LARGE SCALE GENOMIC DNA]</scope>
    <source>
        <strain evidence="2">km714</strain>
    </source>
</reference>
<comment type="caution">
    <text evidence="1">The sequence shown here is derived from an EMBL/GenBank/DDBJ whole genome shotgun (WGS) entry which is preliminary data.</text>
</comment>
<gene>
    <name evidence="1" type="ORF">EKM59_09740</name>
</gene>
<dbReference type="AlphaFoldDB" id="A0A433JHE6"/>
<dbReference type="Proteomes" id="UP000288012">
    <property type="component" value="Unassembled WGS sequence"/>
</dbReference>
<accession>A0A433JHE6</accession>
<proteinExistence type="predicted"/>
<dbReference type="EMBL" id="RZGR01000033">
    <property type="protein sequence ID" value="RUQ81735.1"/>
    <property type="molecule type" value="Genomic_DNA"/>
</dbReference>
<name>A0A433JHE6_9GAMM</name>
<dbReference type="RefSeq" id="WP_127111461.1">
    <property type="nucleotide sequence ID" value="NZ_RZGR01000033.1"/>
</dbReference>